<dbReference type="InterPro" id="IPR010736">
    <property type="entry name" value="SHIPPO-rpt"/>
</dbReference>
<proteinExistence type="predicted"/>
<dbReference type="PANTHER" id="PTHR31508">
    <property type="entry name" value="PROTEIN PITCHFORK"/>
    <property type="match status" value="1"/>
</dbReference>
<reference evidence="1" key="1">
    <citation type="submission" date="2022-01" db="EMBL/GenBank/DDBJ databases">
        <authorList>
            <person name="King R."/>
        </authorList>
    </citation>
    <scope>NUCLEOTIDE SEQUENCE</scope>
</reference>
<evidence type="ECO:0000313" key="2">
    <source>
        <dbReference type="Proteomes" id="UP001153636"/>
    </source>
</evidence>
<dbReference type="Proteomes" id="UP001153636">
    <property type="component" value="Chromosome 9"/>
</dbReference>
<name>A0A9P0DFR1_9CUCU</name>
<protein>
    <submittedName>
        <fullName evidence="1">Uncharacterized protein</fullName>
    </submittedName>
</protein>
<dbReference type="InterPro" id="IPR033602">
    <property type="entry name" value="CIMAP3"/>
</dbReference>
<dbReference type="EMBL" id="OV651821">
    <property type="protein sequence ID" value="CAH1115542.1"/>
    <property type="molecule type" value="Genomic_DNA"/>
</dbReference>
<dbReference type="AlphaFoldDB" id="A0A9P0DFR1"/>
<keyword evidence="2" id="KW-1185">Reference proteome</keyword>
<dbReference type="GO" id="GO:0008092">
    <property type="term" value="F:cytoskeletal protein binding"/>
    <property type="evidence" value="ECO:0007669"/>
    <property type="project" value="TreeGrafter"/>
</dbReference>
<dbReference type="Pfam" id="PF07004">
    <property type="entry name" value="SHIPPO-rpt"/>
    <property type="match status" value="2"/>
</dbReference>
<sequence>MHRRCSFILYSGNNEYVTWMLFLLENCFTNSFKCPNVKQNIDGFQYIVKTKKEDRICFGTIVPRSTSPIGKGLTTYQKIQMPEIFPKTGPGCYNTEKNTSLNLKLNKVRTKKGMTPLCNTASRFKDSLSYQIPSPGRYSTCQFLTKFKQNAAPFSSSSKIKGKQFNSIPGPGTYNINKKIKCRRSKFMDNFGFPRAVNSVEMICVKKAVDSCQKCNKICDGDYWHKDYNLFLCQLCRNEELTMHEIYGEKSLKEFKKIRNCFFMHEHQNTNAAIKILPLRKVRKKIELENYLTYYNELIEC</sequence>
<evidence type="ECO:0000313" key="1">
    <source>
        <dbReference type="EMBL" id="CAH1115542.1"/>
    </source>
</evidence>
<organism evidence="1 2">
    <name type="scientific">Psylliodes chrysocephalus</name>
    <dbReference type="NCBI Taxonomy" id="3402493"/>
    <lineage>
        <taxon>Eukaryota</taxon>
        <taxon>Metazoa</taxon>
        <taxon>Ecdysozoa</taxon>
        <taxon>Arthropoda</taxon>
        <taxon>Hexapoda</taxon>
        <taxon>Insecta</taxon>
        <taxon>Pterygota</taxon>
        <taxon>Neoptera</taxon>
        <taxon>Endopterygota</taxon>
        <taxon>Coleoptera</taxon>
        <taxon>Polyphaga</taxon>
        <taxon>Cucujiformia</taxon>
        <taxon>Chrysomeloidea</taxon>
        <taxon>Chrysomelidae</taxon>
        <taxon>Galerucinae</taxon>
        <taxon>Alticini</taxon>
        <taxon>Psylliodes</taxon>
    </lineage>
</organism>
<dbReference type="PANTHER" id="PTHR31508:SF2">
    <property type="entry name" value="PROTEIN PITCHFORK"/>
    <property type="match status" value="1"/>
</dbReference>
<accession>A0A9P0DFR1</accession>
<gene>
    <name evidence="1" type="ORF">PSYICH_LOCUS15681</name>
</gene>
<dbReference type="OrthoDB" id="8189408at2759"/>
<dbReference type="GO" id="GO:0031344">
    <property type="term" value="P:regulation of cell projection organization"/>
    <property type="evidence" value="ECO:0007669"/>
    <property type="project" value="TreeGrafter"/>
</dbReference>